<reference evidence="2 3" key="1">
    <citation type="submission" date="2015-11" db="EMBL/GenBank/DDBJ databases">
        <title>Long Read and Single Molecule DNA Sequencing Simplifies Genome Assembly and TAL Effector Gene Analysis of Xanthomonas translucens.</title>
        <authorList>
            <person name="Peng Z."/>
            <person name="Hu Y."/>
            <person name="Xie J."/>
            <person name="Potnis N."/>
            <person name="Akhunova A."/>
            <person name="Jones J."/>
            <person name="Liu Z."/>
            <person name="White F."/>
            <person name="Liu S."/>
        </authorList>
    </citation>
    <scope>NUCLEOTIDE SEQUENCE [LARGE SCALE GENOMIC DNA]</scope>
    <source>
        <strain evidence="2 3">B1</strain>
    </source>
</reference>
<dbReference type="RefSeq" id="WP_003476870.1">
    <property type="nucleotide sequence ID" value="NZ_JBHLYD010000057.1"/>
</dbReference>
<evidence type="ECO:0000313" key="3">
    <source>
        <dbReference type="Proteomes" id="UP000055854"/>
    </source>
</evidence>
<protein>
    <recommendedName>
        <fullName evidence="4">Secreted protein</fullName>
    </recommendedName>
</protein>
<keyword evidence="1" id="KW-0732">Signal</keyword>
<dbReference type="OrthoDB" id="6002431at2"/>
<accession>A0A109HJ76</accession>
<comment type="caution">
    <text evidence="2">The sequence shown here is derived from an EMBL/GenBank/DDBJ whole genome shotgun (WGS) entry which is preliminary data.</text>
</comment>
<dbReference type="AlphaFoldDB" id="A0A109HJ76"/>
<evidence type="ECO:0000256" key="1">
    <source>
        <dbReference type="SAM" id="SignalP"/>
    </source>
</evidence>
<feature type="signal peptide" evidence="1">
    <location>
        <begin position="1"/>
        <end position="21"/>
    </location>
</feature>
<gene>
    <name evidence="2" type="ORF">ATB53_16040</name>
</gene>
<dbReference type="EMBL" id="LNTA01000156">
    <property type="protein sequence ID" value="KWV13238.1"/>
    <property type="molecule type" value="Genomic_DNA"/>
</dbReference>
<name>A0A109HJ76_XANCT</name>
<proteinExistence type="predicted"/>
<dbReference type="Proteomes" id="UP000055854">
    <property type="component" value="Unassembled WGS sequence"/>
</dbReference>
<sequence length="207" mass="22285">MKLFSIAVIAMSALYLPQAHAQSQPVNTGLGQCVDFVIYGSSTLTGQVNGTTFPFVYGPSTYLDKPGQTVYIQNYSCASNDIPGLYTRVSMVGHEMGHLYLDQGWVLGTRDDYIAKACTNEGRAVLNNSTARNEILNTSQGSADIQLIAANTSALLAMIAAGGDNLAERVGDAFCTANVTSTTGENYKVYYGNEYDKLPNHPTDEEQ</sequence>
<evidence type="ECO:0008006" key="4">
    <source>
        <dbReference type="Google" id="ProtNLM"/>
    </source>
</evidence>
<evidence type="ECO:0000313" key="2">
    <source>
        <dbReference type="EMBL" id="KWV13238.1"/>
    </source>
</evidence>
<feature type="chain" id="PRO_5007135561" description="Secreted protein" evidence="1">
    <location>
        <begin position="22"/>
        <end position="207"/>
    </location>
</feature>
<organism evidence="2 3">
    <name type="scientific">Xanthomonas campestris pv. translucens</name>
    <dbReference type="NCBI Taxonomy" id="343"/>
    <lineage>
        <taxon>Bacteria</taxon>
        <taxon>Pseudomonadati</taxon>
        <taxon>Pseudomonadota</taxon>
        <taxon>Gammaproteobacteria</taxon>
        <taxon>Lysobacterales</taxon>
        <taxon>Lysobacteraceae</taxon>
        <taxon>Xanthomonas</taxon>
        <taxon>Xanthomonas translucens group</taxon>
    </lineage>
</organism>